<reference evidence="2 3" key="1">
    <citation type="submission" date="2024-07" db="EMBL/GenBank/DDBJ databases">
        <title>Chromosome-level genome assembly of the water stick insect Ranatra chinensis (Heteroptera: Nepidae).</title>
        <authorList>
            <person name="Liu X."/>
        </authorList>
    </citation>
    <scope>NUCLEOTIDE SEQUENCE [LARGE SCALE GENOMIC DNA]</scope>
    <source>
        <strain evidence="2">Cailab_2021Rc</strain>
        <tissue evidence="2">Muscle</tissue>
    </source>
</reference>
<keyword evidence="3" id="KW-1185">Reference proteome</keyword>
<dbReference type="EMBL" id="JBFDAA010000014">
    <property type="protein sequence ID" value="KAL1122219.1"/>
    <property type="molecule type" value="Genomic_DNA"/>
</dbReference>
<evidence type="ECO:0000313" key="2">
    <source>
        <dbReference type="EMBL" id="KAL1122219.1"/>
    </source>
</evidence>
<gene>
    <name evidence="2" type="ORF">AAG570_003624</name>
</gene>
<organism evidence="2 3">
    <name type="scientific">Ranatra chinensis</name>
    <dbReference type="NCBI Taxonomy" id="642074"/>
    <lineage>
        <taxon>Eukaryota</taxon>
        <taxon>Metazoa</taxon>
        <taxon>Ecdysozoa</taxon>
        <taxon>Arthropoda</taxon>
        <taxon>Hexapoda</taxon>
        <taxon>Insecta</taxon>
        <taxon>Pterygota</taxon>
        <taxon>Neoptera</taxon>
        <taxon>Paraneoptera</taxon>
        <taxon>Hemiptera</taxon>
        <taxon>Heteroptera</taxon>
        <taxon>Panheteroptera</taxon>
        <taxon>Nepomorpha</taxon>
        <taxon>Nepidae</taxon>
        <taxon>Ranatrinae</taxon>
        <taxon>Ranatra</taxon>
    </lineage>
</organism>
<feature type="region of interest" description="Disordered" evidence="1">
    <location>
        <begin position="1"/>
        <end position="22"/>
    </location>
</feature>
<name>A0ABD0YSQ6_9HEMI</name>
<comment type="caution">
    <text evidence="2">The sequence shown here is derived from an EMBL/GenBank/DDBJ whole genome shotgun (WGS) entry which is preliminary data.</text>
</comment>
<accession>A0ABD0YSQ6</accession>
<protein>
    <submittedName>
        <fullName evidence="2">Uncharacterized protein</fullName>
    </submittedName>
</protein>
<dbReference type="Proteomes" id="UP001558652">
    <property type="component" value="Unassembled WGS sequence"/>
</dbReference>
<feature type="compositionally biased region" description="Basic residues" evidence="1">
    <location>
        <begin position="1"/>
        <end position="12"/>
    </location>
</feature>
<evidence type="ECO:0000256" key="1">
    <source>
        <dbReference type="SAM" id="MobiDB-lite"/>
    </source>
</evidence>
<feature type="compositionally biased region" description="Basic and acidic residues" evidence="1">
    <location>
        <begin position="13"/>
        <end position="22"/>
    </location>
</feature>
<evidence type="ECO:0000313" key="3">
    <source>
        <dbReference type="Proteomes" id="UP001558652"/>
    </source>
</evidence>
<sequence length="170" mass="19147">MASKRRNMIHKNKTQETTEKDVGPVVSRSIAGATVDHIRAPFVISQDRRYCVLQIEEKSAPSPDGRSNALVQSCTLDKMLDPSNYKKLLIGYLGCAERADDQPDLLLAMAKRLEVAKSRFLRVRAPKLREDQNKSILEAVDVLHRVIMSKAARKTEWTTPRPPQHNSTGK</sequence>
<proteinExistence type="predicted"/>
<dbReference type="AlphaFoldDB" id="A0ABD0YSQ6"/>